<dbReference type="RefSeq" id="WP_328960296.1">
    <property type="nucleotide sequence ID" value="NZ_CP108090.1"/>
</dbReference>
<name>A0ABZ1T5Z9_STRVG</name>
<sequence length="50" mass="5175">MSETIAGRVLAMAWLDPGVTVTAELAVRHAPGADLTRLPAAPEHIAGDQP</sequence>
<protein>
    <submittedName>
        <fullName evidence="1">Uncharacterized protein</fullName>
    </submittedName>
</protein>
<evidence type="ECO:0000313" key="1">
    <source>
        <dbReference type="EMBL" id="WUQ10771.1"/>
    </source>
</evidence>
<dbReference type="EMBL" id="CP108090">
    <property type="protein sequence ID" value="WUQ10771.1"/>
    <property type="molecule type" value="Genomic_DNA"/>
</dbReference>
<reference evidence="1" key="1">
    <citation type="submission" date="2022-10" db="EMBL/GenBank/DDBJ databases">
        <title>The complete genomes of actinobacterial strains from the NBC collection.</title>
        <authorList>
            <person name="Joergensen T.S."/>
            <person name="Alvarez Arevalo M."/>
            <person name="Sterndorff E.B."/>
            <person name="Faurdal D."/>
            <person name="Vuksanovic O."/>
            <person name="Mourched A.-S."/>
            <person name="Charusanti P."/>
            <person name="Shaw S."/>
            <person name="Blin K."/>
            <person name="Weber T."/>
        </authorList>
    </citation>
    <scope>NUCLEOTIDE SEQUENCE</scope>
    <source>
        <strain evidence="1">NBC_00248</strain>
    </source>
</reference>
<dbReference type="Proteomes" id="UP001432039">
    <property type="component" value="Chromosome"/>
</dbReference>
<proteinExistence type="predicted"/>
<gene>
    <name evidence="1" type="ORF">OG517_04610</name>
</gene>
<evidence type="ECO:0000313" key="2">
    <source>
        <dbReference type="Proteomes" id="UP001432039"/>
    </source>
</evidence>
<organism evidence="1 2">
    <name type="scientific">Streptomyces virginiae</name>
    <name type="common">Streptomyces cinnamonensis</name>
    <dbReference type="NCBI Taxonomy" id="1961"/>
    <lineage>
        <taxon>Bacteria</taxon>
        <taxon>Bacillati</taxon>
        <taxon>Actinomycetota</taxon>
        <taxon>Actinomycetes</taxon>
        <taxon>Kitasatosporales</taxon>
        <taxon>Streptomycetaceae</taxon>
        <taxon>Streptomyces</taxon>
    </lineage>
</organism>
<keyword evidence="2" id="KW-1185">Reference proteome</keyword>
<accession>A0ABZ1T5Z9</accession>